<evidence type="ECO:0000313" key="10">
    <source>
        <dbReference type="EMBL" id="TYC08939.1"/>
    </source>
</evidence>
<dbReference type="SUPFAM" id="SSF56645">
    <property type="entry name" value="Acyl-CoA dehydrogenase NM domain-like"/>
    <property type="match status" value="1"/>
</dbReference>
<dbReference type="InterPro" id="IPR009100">
    <property type="entry name" value="AcylCoA_DH/oxidase_NM_dom_sf"/>
</dbReference>
<dbReference type="InterPro" id="IPR009075">
    <property type="entry name" value="AcylCo_DH/oxidase_C"/>
</dbReference>
<evidence type="ECO:0000256" key="3">
    <source>
        <dbReference type="ARBA" id="ARBA00022630"/>
    </source>
</evidence>
<keyword evidence="3 6" id="KW-0285">Flavoprotein</keyword>
<dbReference type="EMBL" id="VSFF01000015">
    <property type="protein sequence ID" value="TYC08939.1"/>
    <property type="molecule type" value="Genomic_DNA"/>
</dbReference>
<dbReference type="PANTHER" id="PTHR43292:SF3">
    <property type="entry name" value="ACYL-COA DEHYDROGENASE FADE29"/>
    <property type="match status" value="1"/>
</dbReference>
<evidence type="ECO:0000256" key="2">
    <source>
        <dbReference type="ARBA" id="ARBA00009347"/>
    </source>
</evidence>
<keyword evidence="4 6" id="KW-0274">FAD</keyword>
<dbReference type="GO" id="GO:0005886">
    <property type="term" value="C:plasma membrane"/>
    <property type="evidence" value="ECO:0007669"/>
    <property type="project" value="TreeGrafter"/>
</dbReference>
<reference evidence="10 11" key="1">
    <citation type="submission" date="2019-08" db="EMBL/GenBank/DDBJ databases">
        <title>Actinomadura sp. nov. CYP1-5 isolated from mountain soil.</title>
        <authorList>
            <person name="Songsumanus A."/>
            <person name="Kuncharoen N."/>
            <person name="Kudo T."/>
            <person name="Yuki M."/>
            <person name="Igarashi Y."/>
            <person name="Tanasupawat S."/>
        </authorList>
    </citation>
    <scope>NUCLEOTIDE SEQUENCE [LARGE SCALE GENOMIC DNA]</scope>
    <source>
        <strain evidence="10 11">GKU157</strain>
    </source>
</reference>
<evidence type="ECO:0000259" key="7">
    <source>
        <dbReference type="Pfam" id="PF00441"/>
    </source>
</evidence>
<accession>A0A5D0TVP2</accession>
<comment type="caution">
    <text evidence="10">The sequence shown here is derived from an EMBL/GenBank/DDBJ whole genome shotgun (WGS) entry which is preliminary data.</text>
</comment>
<dbReference type="Gene3D" id="1.20.140.10">
    <property type="entry name" value="Butyryl-CoA Dehydrogenase, subunit A, domain 3"/>
    <property type="match status" value="1"/>
</dbReference>
<evidence type="ECO:0000256" key="5">
    <source>
        <dbReference type="ARBA" id="ARBA00023002"/>
    </source>
</evidence>
<protein>
    <submittedName>
        <fullName evidence="10">Pilus assembly protein CpaD</fullName>
    </submittedName>
</protein>
<feature type="domain" description="Acyl-CoA dehydrogenase/oxidase C-terminal" evidence="7">
    <location>
        <begin position="227"/>
        <end position="364"/>
    </location>
</feature>
<keyword evidence="11" id="KW-1185">Reference proteome</keyword>
<dbReference type="Pfam" id="PF02771">
    <property type="entry name" value="Acyl-CoA_dh_N"/>
    <property type="match status" value="1"/>
</dbReference>
<dbReference type="GO" id="GO:0050660">
    <property type="term" value="F:flavin adenine dinucleotide binding"/>
    <property type="evidence" value="ECO:0007669"/>
    <property type="project" value="InterPro"/>
</dbReference>
<dbReference type="Pfam" id="PF00441">
    <property type="entry name" value="Acyl-CoA_dh_1"/>
    <property type="match status" value="1"/>
</dbReference>
<gene>
    <name evidence="10" type="ORF">FXF65_36050</name>
</gene>
<dbReference type="InterPro" id="IPR052161">
    <property type="entry name" value="Mycobact_Acyl-CoA_DH"/>
</dbReference>
<evidence type="ECO:0000313" key="11">
    <source>
        <dbReference type="Proteomes" id="UP000322634"/>
    </source>
</evidence>
<evidence type="ECO:0000256" key="1">
    <source>
        <dbReference type="ARBA" id="ARBA00001974"/>
    </source>
</evidence>
<dbReference type="InterPro" id="IPR036250">
    <property type="entry name" value="AcylCo_DH-like_C"/>
</dbReference>
<proteinExistence type="inferred from homology"/>
<evidence type="ECO:0000259" key="8">
    <source>
        <dbReference type="Pfam" id="PF02770"/>
    </source>
</evidence>
<evidence type="ECO:0000259" key="9">
    <source>
        <dbReference type="Pfam" id="PF02771"/>
    </source>
</evidence>
<dbReference type="InterPro" id="IPR046373">
    <property type="entry name" value="Acyl-CoA_Oxase/DH_mid-dom_sf"/>
</dbReference>
<dbReference type="Gene3D" id="2.40.110.10">
    <property type="entry name" value="Butyryl-CoA Dehydrogenase, subunit A, domain 2"/>
    <property type="match status" value="1"/>
</dbReference>
<dbReference type="Gene3D" id="1.10.540.10">
    <property type="entry name" value="Acyl-CoA dehydrogenase/oxidase, N-terminal domain"/>
    <property type="match status" value="1"/>
</dbReference>
<dbReference type="RefSeq" id="WP_148354558.1">
    <property type="nucleotide sequence ID" value="NZ_JBHSBF010000032.1"/>
</dbReference>
<dbReference type="Pfam" id="PF02770">
    <property type="entry name" value="Acyl-CoA_dh_M"/>
    <property type="match status" value="1"/>
</dbReference>
<evidence type="ECO:0000256" key="4">
    <source>
        <dbReference type="ARBA" id="ARBA00022827"/>
    </source>
</evidence>
<dbReference type="Proteomes" id="UP000322634">
    <property type="component" value="Unassembled WGS sequence"/>
</dbReference>
<comment type="similarity">
    <text evidence="2 6">Belongs to the acyl-CoA dehydrogenase family.</text>
</comment>
<evidence type="ECO:0000256" key="6">
    <source>
        <dbReference type="RuleBase" id="RU362125"/>
    </source>
</evidence>
<dbReference type="GO" id="GO:0016627">
    <property type="term" value="F:oxidoreductase activity, acting on the CH-CH group of donors"/>
    <property type="evidence" value="ECO:0007669"/>
    <property type="project" value="InterPro"/>
</dbReference>
<dbReference type="OrthoDB" id="3778631at2"/>
<name>A0A5D0TVP2_9ACTN</name>
<dbReference type="InterPro" id="IPR037069">
    <property type="entry name" value="AcylCoA_DH/ox_N_sf"/>
</dbReference>
<comment type="cofactor">
    <cofactor evidence="1 6">
        <name>FAD</name>
        <dbReference type="ChEBI" id="CHEBI:57692"/>
    </cofactor>
</comment>
<dbReference type="PANTHER" id="PTHR43292">
    <property type="entry name" value="ACYL-COA DEHYDROGENASE"/>
    <property type="match status" value="1"/>
</dbReference>
<keyword evidence="5 6" id="KW-0560">Oxidoreductase</keyword>
<dbReference type="InterPro" id="IPR006091">
    <property type="entry name" value="Acyl-CoA_Oxase/DH_mid-dom"/>
</dbReference>
<sequence length="371" mass="40993">MTAEPGDVETFRAEVRALLEEMADVLDPRQFFHGRGGATRDLYRELGRRGWLSLGWPGEDGAVPATLAHEFALWDELAYARAARPDLAAGIVAKTLVVHGTEYQKARFLPGIALGDVSFALGYSEPEAGSDLRAVRTRAVRDGDVYRVTGEKRWTSDAHHSDYLWLLCRAEGVADGDPHTLLILDLRAPGVDIRPIETIDGHRLNEVFLDDVVVPVTDRVGAEGQAWRLIREALAVERHLMVLPGRVRRDLESLVDWAREHDFLDDPLLRDRIEQLTVDVQAVEVLAAEALARSLDGADCTAEAARVKLVGSRATQEIARAALELGYLEATRRDDDLAFLWRESMMETLAGGSSEIMRGVLARAEFGLGGR</sequence>
<feature type="domain" description="Acyl-CoA oxidase/dehydrogenase middle" evidence="8">
    <location>
        <begin position="120"/>
        <end position="212"/>
    </location>
</feature>
<feature type="domain" description="Acyl-CoA dehydrogenase/oxidase N-terminal" evidence="9">
    <location>
        <begin position="9"/>
        <end position="115"/>
    </location>
</feature>
<dbReference type="SUPFAM" id="SSF47203">
    <property type="entry name" value="Acyl-CoA dehydrogenase C-terminal domain-like"/>
    <property type="match status" value="1"/>
</dbReference>
<dbReference type="AlphaFoldDB" id="A0A5D0TVP2"/>
<organism evidence="10 11">
    <name type="scientific">Actinomadura syzygii</name>
    <dbReference type="NCBI Taxonomy" id="1427538"/>
    <lineage>
        <taxon>Bacteria</taxon>
        <taxon>Bacillati</taxon>
        <taxon>Actinomycetota</taxon>
        <taxon>Actinomycetes</taxon>
        <taxon>Streptosporangiales</taxon>
        <taxon>Thermomonosporaceae</taxon>
        <taxon>Actinomadura</taxon>
    </lineage>
</organism>
<dbReference type="InterPro" id="IPR013786">
    <property type="entry name" value="AcylCoA_DH/ox_N"/>
</dbReference>